<keyword evidence="1" id="KW-0472">Membrane</keyword>
<accession>E3FX09</accession>
<organism evidence="2 3">
    <name type="scientific">Stigmatella aurantiaca (strain DW4/3-1)</name>
    <dbReference type="NCBI Taxonomy" id="378806"/>
    <lineage>
        <taxon>Bacteria</taxon>
        <taxon>Pseudomonadati</taxon>
        <taxon>Myxococcota</taxon>
        <taxon>Myxococcia</taxon>
        <taxon>Myxococcales</taxon>
        <taxon>Cystobacterineae</taxon>
        <taxon>Archangiaceae</taxon>
        <taxon>Stigmatella</taxon>
    </lineage>
</organism>
<feature type="transmembrane region" description="Helical" evidence="1">
    <location>
        <begin position="220"/>
        <end position="238"/>
    </location>
</feature>
<dbReference type="STRING" id="378806.STAUR_3268"/>
<evidence type="ECO:0000313" key="2">
    <source>
        <dbReference type="EMBL" id="ADO71060.1"/>
    </source>
</evidence>
<dbReference type="AlphaFoldDB" id="E3FX09"/>
<protein>
    <submittedName>
        <fullName evidence="2">Uncharacterized protein</fullName>
    </submittedName>
</protein>
<dbReference type="EMBL" id="CP002271">
    <property type="protein sequence ID" value="ADO71060.1"/>
    <property type="molecule type" value="Genomic_DNA"/>
</dbReference>
<evidence type="ECO:0000313" key="3">
    <source>
        <dbReference type="Proteomes" id="UP000001351"/>
    </source>
</evidence>
<keyword evidence="1" id="KW-1133">Transmembrane helix</keyword>
<feature type="transmembrane region" description="Helical" evidence="1">
    <location>
        <begin position="160"/>
        <end position="180"/>
    </location>
</feature>
<keyword evidence="3" id="KW-1185">Reference proteome</keyword>
<keyword evidence="1" id="KW-0812">Transmembrane</keyword>
<proteinExistence type="predicted"/>
<dbReference type="Proteomes" id="UP000001351">
    <property type="component" value="Chromosome"/>
</dbReference>
<feature type="transmembrane region" description="Helical" evidence="1">
    <location>
        <begin position="192"/>
        <end position="214"/>
    </location>
</feature>
<name>E3FX09_STIAD</name>
<reference evidence="2 3" key="1">
    <citation type="journal article" date="2011" name="Mol. Biol. Evol.">
        <title>Comparative genomic analysis of fruiting body formation in Myxococcales.</title>
        <authorList>
            <person name="Huntley S."/>
            <person name="Hamann N."/>
            <person name="Wegener-Feldbrugge S."/>
            <person name="Treuner-Lange A."/>
            <person name="Kube M."/>
            <person name="Reinhardt R."/>
            <person name="Klages S."/>
            <person name="Muller R."/>
            <person name="Ronning C.M."/>
            <person name="Nierman W.C."/>
            <person name="Sogaard-Andersen L."/>
        </authorList>
    </citation>
    <scope>NUCLEOTIDE SEQUENCE [LARGE SCALE GENOMIC DNA]</scope>
    <source>
        <strain evidence="2 3">DW4/3-1</strain>
    </source>
</reference>
<dbReference type="KEGG" id="sur:STAUR_3268"/>
<evidence type="ECO:0000256" key="1">
    <source>
        <dbReference type="SAM" id="Phobius"/>
    </source>
</evidence>
<sequence length="267" mass="28848">MKGTARHEVRCPETPMPMGIATKWYPLRHPCWSVPAERCMSDFTHVPEPTAPRSRLKEAATLAVGLARGYGPLMVAGAIGWACGYGLLGTQLKLASLPPPLGQIPAAWLLPVQKGALTCTAEAIQSVALPRGQRWRWVKRGTSGAVAAVILWQWQQLDPGQGILLYGLLMAVLQFTSALWQRARGLRTLGLGLLWLPARTFTWSLALLLTAAAGQRWEPLLGWALGGALSGLSLAMLLRWGTPKPPTFAVIPRTLSVPSRSPQGMSP</sequence>
<dbReference type="HOGENOM" id="CLU_1041746_0_0_7"/>
<gene>
    <name evidence="2" type="ordered locus">STAUR_3268</name>
</gene>